<dbReference type="EMBL" id="CP077095">
    <property type="protein sequence ID" value="QXI40093.1"/>
    <property type="molecule type" value="Genomic_DNA"/>
</dbReference>
<feature type="transmembrane region" description="Helical" evidence="1">
    <location>
        <begin position="123"/>
        <end position="142"/>
    </location>
</feature>
<protein>
    <submittedName>
        <fullName evidence="2">DUF998 domain-containing protein</fullName>
    </submittedName>
</protein>
<feature type="transmembrane region" description="Helical" evidence="1">
    <location>
        <begin position="186"/>
        <end position="203"/>
    </location>
</feature>
<feature type="transmembrane region" description="Helical" evidence="1">
    <location>
        <begin position="53"/>
        <end position="73"/>
    </location>
</feature>
<name>A0A9E6PZJ8_9PSED</name>
<dbReference type="Pfam" id="PF06197">
    <property type="entry name" value="DUF998"/>
    <property type="match status" value="1"/>
</dbReference>
<evidence type="ECO:0000313" key="2">
    <source>
        <dbReference type="EMBL" id="QXI40093.1"/>
    </source>
</evidence>
<keyword evidence="1" id="KW-0812">Transmembrane</keyword>
<dbReference type="Proteomes" id="UP000633418">
    <property type="component" value="Chromosome"/>
</dbReference>
<feature type="transmembrane region" description="Helical" evidence="1">
    <location>
        <begin position="85"/>
        <end position="103"/>
    </location>
</feature>
<accession>A0A9E6PZJ8</accession>
<feature type="transmembrane region" description="Helical" evidence="1">
    <location>
        <begin position="154"/>
        <end position="174"/>
    </location>
</feature>
<reference evidence="2 3" key="1">
    <citation type="journal article" date="2020" name="Microorganisms">
        <title>Reliable Identification of Environmental Pseudomonas Isolates Using the rpoD Gene.</title>
        <authorList>
            <consortium name="The Broad Institute Genome Sequencing Platform"/>
            <person name="Girard L."/>
            <person name="Lood C."/>
            <person name="Rokni-Zadeh H."/>
            <person name="van Noort V."/>
            <person name="Lavigne R."/>
            <person name="De Mot R."/>
        </authorList>
    </citation>
    <scope>NUCLEOTIDE SEQUENCE [LARGE SCALE GENOMIC DNA]</scope>
    <source>
        <strain evidence="2 3">RW9S1A</strain>
    </source>
</reference>
<dbReference type="AlphaFoldDB" id="A0A9E6PZJ8"/>
<sequence length="223" mass="23599">MTTADRTLLSLGLLIPLWLFTGVTLTALAYPGYSHIDQAMSQLGAVGAPTQWISAWVNNLPLGVLFVLFAIGLARRFAGSRLAQLSAVLIAVHGLASFATGYFACDAGCAPEQPSISQQVHNLAGLVMFLSLTLASALWGWLGKRLLGSPAFGWFSVLCVVLAGVTLAMMGKAFGEGHGFGLYQRLNYAVSVGWVTGLAWVALRARSATEHGLLATPAHERGR</sequence>
<proteinExistence type="predicted"/>
<keyword evidence="1" id="KW-0472">Membrane</keyword>
<dbReference type="KEGG" id="pxn:HU772_008470"/>
<reference evidence="2 3" key="2">
    <citation type="journal article" date="2021" name="Microorganisms">
        <title>The Ever-Expanding Pseudomonas Genus: Description of 43 New Species and Partition of the Pseudomonas putida Group.</title>
        <authorList>
            <person name="Girard L."/>
            <person name="Lood C."/>
            <person name="Hofte M."/>
            <person name="Vandamme P."/>
            <person name="Rokni-Zadeh H."/>
            <person name="van Noort V."/>
            <person name="Lavigne R."/>
            <person name="De Mot R."/>
        </authorList>
    </citation>
    <scope>NUCLEOTIDE SEQUENCE [LARGE SCALE GENOMIC DNA]</scope>
    <source>
        <strain evidence="2 3">RW9S1A</strain>
    </source>
</reference>
<keyword evidence="1" id="KW-1133">Transmembrane helix</keyword>
<organism evidence="2 3">
    <name type="scientific">Pseudomonas xantholysinigenes</name>
    <dbReference type="NCBI Taxonomy" id="2745490"/>
    <lineage>
        <taxon>Bacteria</taxon>
        <taxon>Pseudomonadati</taxon>
        <taxon>Pseudomonadota</taxon>
        <taxon>Gammaproteobacteria</taxon>
        <taxon>Pseudomonadales</taxon>
        <taxon>Pseudomonadaceae</taxon>
        <taxon>Pseudomonas</taxon>
    </lineage>
</organism>
<evidence type="ECO:0000256" key="1">
    <source>
        <dbReference type="SAM" id="Phobius"/>
    </source>
</evidence>
<dbReference type="RefSeq" id="WP_186659865.1">
    <property type="nucleotide sequence ID" value="NZ_CP077095.1"/>
</dbReference>
<dbReference type="InterPro" id="IPR009339">
    <property type="entry name" value="DUF998"/>
</dbReference>
<gene>
    <name evidence="2" type="ORF">HU772_008470</name>
</gene>
<keyword evidence="3" id="KW-1185">Reference proteome</keyword>
<evidence type="ECO:0000313" key="3">
    <source>
        <dbReference type="Proteomes" id="UP000633418"/>
    </source>
</evidence>